<feature type="region of interest" description="Disordered" evidence="1">
    <location>
        <begin position="1"/>
        <end position="201"/>
    </location>
</feature>
<name>A0AAD5WYD9_9FUNG</name>
<evidence type="ECO:0000313" key="3">
    <source>
        <dbReference type="Proteomes" id="UP001212841"/>
    </source>
</evidence>
<organism evidence="2 3">
    <name type="scientific">Rhizophlyctis rosea</name>
    <dbReference type="NCBI Taxonomy" id="64517"/>
    <lineage>
        <taxon>Eukaryota</taxon>
        <taxon>Fungi</taxon>
        <taxon>Fungi incertae sedis</taxon>
        <taxon>Chytridiomycota</taxon>
        <taxon>Chytridiomycota incertae sedis</taxon>
        <taxon>Chytridiomycetes</taxon>
        <taxon>Rhizophlyctidales</taxon>
        <taxon>Rhizophlyctidaceae</taxon>
        <taxon>Rhizophlyctis</taxon>
    </lineage>
</organism>
<dbReference type="AlphaFoldDB" id="A0AAD5WYD9"/>
<evidence type="ECO:0000256" key="1">
    <source>
        <dbReference type="SAM" id="MobiDB-lite"/>
    </source>
</evidence>
<gene>
    <name evidence="2" type="ORF">HK097_002512</name>
</gene>
<dbReference type="Proteomes" id="UP001212841">
    <property type="component" value="Unassembled WGS sequence"/>
</dbReference>
<evidence type="ECO:0000313" key="2">
    <source>
        <dbReference type="EMBL" id="KAJ3040605.1"/>
    </source>
</evidence>
<proteinExistence type="predicted"/>
<feature type="compositionally biased region" description="Low complexity" evidence="1">
    <location>
        <begin position="75"/>
        <end position="113"/>
    </location>
</feature>
<feature type="compositionally biased region" description="Polar residues" evidence="1">
    <location>
        <begin position="37"/>
        <end position="47"/>
    </location>
</feature>
<comment type="caution">
    <text evidence="2">The sequence shown here is derived from an EMBL/GenBank/DDBJ whole genome shotgun (WGS) entry which is preliminary data.</text>
</comment>
<dbReference type="EMBL" id="JADGJD010001546">
    <property type="protein sequence ID" value="KAJ3040605.1"/>
    <property type="molecule type" value="Genomic_DNA"/>
</dbReference>
<sequence length="246" mass="25474">MLGDGNPITSPPPPSSPHKSPQPEDTVEVQNPRAHPTSATSPHNMNASPAPVVTGENTVSDPVDNIAAAQSVAGAVEISEEAPSAPPSTSSAAQHTPKSTPTSSANSSPSSSSKKSKKKKTPLPTPPIRPDFLPPLEEEDTLLAPGPSANASFARRSGSSHSSAGNSCLGSVINDRSSSDDYNRGPGPSRKLGSPQPPDAHGVRMAALRTSRHGYVDFVVKNRPIFPTIHPSKPRDDAAKISANIM</sequence>
<accession>A0AAD5WYD9</accession>
<protein>
    <submittedName>
        <fullName evidence="2">Uncharacterized protein</fullName>
    </submittedName>
</protein>
<feature type="compositionally biased region" description="Pro residues" evidence="1">
    <location>
        <begin position="123"/>
        <end position="133"/>
    </location>
</feature>
<keyword evidence="3" id="KW-1185">Reference proteome</keyword>
<feature type="non-terminal residue" evidence="2">
    <location>
        <position position="1"/>
    </location>
</feature>
<reference evidence="2" key="1">
    <citation type="submission" date="2020-05" db="EMBL/GenBank/DDBJ databases">
        <title>Phylogenomic resolution of chytrid fungi.</title>
        <authorList>
            <person name="Stajich J.E."/>
            <person name="Amses K."/>
            <person name="Simmons R."/>
            <person name="Seto K."/>
            <person name="Myers J."/>
            <person name="Bonds A."/>
            <person name="Quandt C.A."/>
            <person name="Barry K."/>
            <person name="Liu P."/>
            <person name="Grigoriev I."/>
            <person name="Longcore J.E."/>
            <person name="James T.Y."/>
        </authorList>
    </citation>
    <scope>NUCLEOTIDE SEQUENCE</scope>
    <source>
        <strain evidence="2">JEL0318</strain>
    </source>
</reference>
<feature type="compositionally biased region" description="Low complexity" evidence="1">
    <location>
        <begin position="151"/>
        <end position="171"/>
    </location>
</feature>